<evidence type="ECO:0000256" key="7">
    <source>
        <dbReference type="RuleBase" id="RU364038"/>
    </source>
</evidence>
<organism evidence="10 11">
    <name type="scientific">Novosphingobium ovatum</name>
    <dbReference type="NCBI Taxonomy" id="1908523"/>
    <lineage>
        <taxon>Bacteria</taxon>
        <taxon>Pseudomonadati</taxon>
        <taxon>Pseudomonadota</taxon>
        <taxon>Alphaproteobacteria</taxon>
        <taxon>Sphingomonadales</taxon>
        <taxon>Sphingomonadaceae</taxon>
        <taxon>Novosphingobium</taxon>
    </lineage>
</organism>
<sequence>MLPVLGLALSTLPTIAEARAATATRTRPALARDAAAMRALTQRLPRTTVTKVDCGQIPGICEVQAGTNLFYIDPSARYLIVGRIYDMETHQDLTAARLLAINPDMLVGASATAKAPEANSAGLAPSHPQSASAPASVPAQKVSLASLPANGAIEWGGAANAPKVTVFSDFHCGYCRALHQTLKAIGARVTERPISILGTRAISEAVICAEDTSAAMERAYGDQDISQKDQGARACDTSGLDANEAFARTHGFTGTPVLVREDGAVLLGFRPREFLESWLKGGA</sequence>
<accession>A0ABW9XFF9</accession>
<comment type="caution">
    <text evidence="10">The sequence shown here is derived from an EMBL/GenBank/DDBJ whole genome shotgun (WGS) entry which is preliminary data.</text>
</comment>
<proteinExistence type="inferred from homology"/>
<evidence type="ECO:0000259" key="9">
    <source>
        <dbReference type="Pfam" id="PF13098"/>
    </source>
</evidence>
<keyword evidence="6 7" id="KW-0676">Redox-active center</keyword>
<keyword evidence="4 7" id="KW-0574">Periplasm</keyword>
<dbReference type="Gene3D" id="3.40.30.10">
    <property type="entry name" value="Glutaredoxin"/>
    <property type="match status" value="1"/>
</dbReference>
<dbReference type="InterPro" id="IPR018950">
    <property type="entry name" value="DiS-bond_isomerase_DsbC/G_N"/>
</dbReference>
<dbReference type="PANTHER" id="PTHR35272:SF3">
    <property type="entry name" value="THIOL:DISULFIDE INTERCHANGE PROTEIN DSBC"/>
    <property type="match status" value="1"/>
</dbReference>
<evidence type="ECO:0000256" key="3">
    <source>
        <dbReference type="ARBA" id="ARBA00022729"/>
    </source>
</evidence>
<dbReference type="SUPFAM" id="SSF52833">
    <property type="entry name" value="Thioredoxin-like"/>
    <property type="match status" value="1"/>
</dbReference>
<dbReference type="SUPFAM" id="SSF54423">
    <property type="entry name" value="DsbC/DsbG N-terminal domain-like"/>
    <property type="match status" value="1"/>
</dbReference>
<evidence type="ECO:0000313" key="10">
    <source>
        <dbReference type="EMBL" id="NBC37280.1"/>
    </source>
</evidence>
<dbReference type="InterPro" id="IPR051470">
    <property type="entry name" value="Thiol:disulfide_interchange"/>
</dbReference>
<comment type="similarity">
    <text evidence="2 7">Belongs to the thioredoxin family. DsbC subfamily.</text>
</comment>
<evidence type="ECO:0000256" key="5">
    <source>
        <dbReference type="ARBA" id="ARBA00023157"/>
    </source>
</evidence>
<dbReference type="PANTHER" id="PTHR35272">
    <property type="entry name" value="THIOL:DISULFIDE INTERCHANGE PROTEIN DSBC-RELATED"/>
    <property type="match status" value="1"/>
</dbReference>
<dbReference type="Gene3D" id="3.10.450.70">
    <property type="entry name" value="Disulphide bond isomerase, DsbC/G, N-terminal"/>
    <property type="match status" value="1"/>
</dbReference>
<evidence type="ECO:0000313" key="11">
    <source>
        <dbReference type="Proteomes" id="UP000753724"/>
    </source>
</evidence>
<comment type="function">
    <text evidence="7">Required for disulfide bond formation in some periplasmic proteins. Acts by transferring its disulfide bond to other proteins and is reduced in the process.</text>
</comment>
<keyword evidence="11" id="KW-1185">Reference proteome</keyword>
<feature type="domain" description="Disulphide bond isomerase DsbC/G N-terminal" evidence="8">
    <location>
        <begin position="29"/>
        <end position="95"/>
    </location>
</feature>
<dbReference type="InterPro" id="IPR009094">
    <property type="entry name" value="DiS-bond_isomerase_DsbC/G_N_sf"/>
</dbReference>
<dbReference type="Proteomes" id="UP000753724">
    <property type="component" value="Unassembled WGS sequence"/>
</dbReference>
<dbReference type="Pfam" id="PF13098">
    <property type="entry name" value="Thioredoxin_2"/>
    <property type="match status" value="1"/>
</dbReference>
<comment type="subcellular location">
    <subcellularLocation>
        <location evidence="1 7">Periplasm</location>
    </subcellularLocation>
</comment>
<gene>
    <name evidence="10" type="ORF">GTZ99_12010</name>
</gene>
<keyword evidence="5" id="KW-1015">Disulfide bond</keyword>
<dbReference type="Pfam" id="PF10411">
    <property type="entry name" value="DsbC_N"/>
    <property type="match status" value="1"/>
</dbReference>
<dbReference type="InterPro" id="IPR036249">
    <property type="entry name" value="Thioredoxin-like_sf"/>
</dbReference>
<evidence type="ECO:0000256" key="1">
    <source>
        <dbReference type="ARBA" id="ARBA00004418"/>
    </source>
</evidence>
<protein>
    <recommendedName>
        <fullName evidence="7">Thiol:disulfide interchange protein</fullName>
    </recommendedName>
</protein>
<evidence type="ECO:0000256" key="4">
    <source>
        <dbReference type="ARBA" id="ARBA00022764"/>
    </source>
</evidence>
<keyword evidence="3 7" id="KW-0732">Signal</keyword>
<reference evidence="11" key="1">
    <citation type="submission" date="2020-01" db="EMBL/GenBank/DDBJ databases">
        <title>Sphingomonas sp. strain CSW-10.</title>
        <authorList>
            <person name="Chen W.-M."/>
        </authorList>
    </citation>
    <scope>NUCLEOTIDE SEQUENCE [LARGE SCALE GENOMIC DNA]</scope>
    <source>
        <strain evidence="11">FSY-8</strain>
    </source>
</reference>
<evidence type="ECO:0000256" key="6">
    <source>
        <dbReference type="ARBA" id="ARBA00023284"/>
    </source>
</evidence>
<dbReference type="InterPro" id="IPR012336">
    <property type="entry name" value="Thioredoxin-like_fold"/>
</dbReference>
<dbReference type="InterPro" id="IPR033954">
    <property type="entry name" value="DiS-bond_Isoase_DsbC/G"/>
</dbReference>
<name>A0ABW9XFF9_9SPHN</name>
<dbReference type="CDD" id="cd03020">
    <property type="entry name" value="DsbA_DsbC_DsbG"/>
    <property type="match status" value="1"/>
</dbReference>
<evidence type="ECO:0000256" key="2">
    <source>
        <dbReference type="ARBA" id="ARBA00009813"/>
    </source>
</evidence>
<dbReference type="EMBL" id="JAAAPO010000004">
    <property type="protein sequence ID" value="NBC37280.1"/>
    <property type="molecule type" value="Genomic_DNA"/>
</dbReference>
<evidence type="ECO:0000259" key="8">
    <source>
        <dbReference type="Pfam" id="PF10411"/>
    </source>
</evidence>
<feature type="domain" description="Thioredoxin-like fold" evidence="9">
    <location>
        <begin position="160"/>
        <end position="279"/>
    </location>
</feature>